<dbReference type="PANTHER" id="PTHR13664">
    <property type="entry name" value="BECLIN 1-ASSOCIATED AUTOPHAGY-RELATED KEY REGULATOR"/>
    <property type="match status" value="1"/>
</dbReference>
<feature type="region of interest" description="Disordered" evidence="3">
    <location>
        <begin position="1"/>
        <end position="30"/>
    </location>
</feature>
<dbReference type="GO" id="GO:0043495">
    <property type="term" value="F:protein-membrane adaptor activity"/>
    <property type="evidence" value="ECO:0007669"/>
    <property type="project" value="TreeGrafter"/>
</dbReference>
<dbReference type="InterPro" id="IPR018791">
    <property type="entry name" value="UV_resistance/autophagy_Atg14"/>
</dbReference>
<accession>A0A9N9TKL5</accession>
<dbReference type="GO" id="GO:0097629">
    <property type="term" value="C:extrinsic component of omegasome membrane"/>
    <property type="evidence" value="ECO:0007669"/>
    <property type="project" value="TreeGrafter"/>
</dbReference>
<sequence length="470" mass="53628">MANSSSSEDVGAPRDFHLSTSTDSDTRLSPNRQKCPLCRKFRKVFYCKSCLHSGLFYSTKQKITEGYIDKQKALLELEDNKKTLEKNCLKLLDSKQKSDVLNSRIRQAKDRIRSLRSAIDEKKKKKVTNNEKLDSLKERNRNCLKYLPRYEKKVKEHESCVSFKYDKLERIKENAREKQDKLKKLSRLRIQQLFKYIFPICVVNPTMETELSGDDMVNALYEASQTTFISDRWEYSDYWGELKYCIVGPTLPASGNYSAYNIWVAQNQDPVPGSNICSTVESNPAYTISAALTYTAQLVSILSYYLNIRLPYKMQYSDFCTSCMNEKQFTRRTARLNANILYLCFTQKVDLTTLNAAKTIHNILQLTKDPQADLGREGPIEYDNYRASILEEEIYNDLKTSDDSDFEEGDSFPVEWEAVPHVQCPEIAAGSVLSQSPQMIATQQASSMAGGLVTSAAASIASIWRGFTGR</sequence>
<dbReference type="GO" id="GO:0016240">
    <property type="term" value="P:autophagosome membrane docking"/>
    <property type="evidence" value="ECO:0007669"/>
    <property type="project" value="TreeGrafter"/>
</dbReference>
<evidence type="ECO:0000256" key="3">
    <source>
        <dbReference type="SAM" id="MobiDB-lite"/>
    </source>
</evidence>
<evidence type="ECO:0000313" key="4">
    <source>
        <dbReference type="EMBL" id="CAG9860513.1"/>
    </source>
</evidence>
<dbReference type="EMBL" id="OU900096">
    <property type="protein sequence ID" value="CAG9860513.1"/>
    <property type="molecule type" value="Genomic_DNA"/>
</dbReference>
<organism evidence="4 5">
    <name type="scientific">Phyllotreta striolata</name>
    <name type="common">Striped flea beetle</name>
    <name type="synonym">Crioceris striolata</name>
    <dbReference type="NCBI Taxonomy" id="444603"/>
    <lineage>
        <taxon>Eukaryota</taxon>
        <taxon>Metazoa</taxon>
        <taxon>Ecdysozoa</taxon>
        <taxon>Arthropoda</taxon>
        <taxon>Hexapoda</taxon>
        <taxon>Insecta</taxon>
        <taxon>Pterygota</taxon>
        <taxon>Neoptera</taxon>
        <taxon>Endopterygota</taxon>
        <taxon>Coleoptera</taxon>
        <taxon>Polyphaga</taxon>
        <taxon>Cucujiformia</taxon>
        <taxon>Chrysomeloidea</taxon>
        <taxon>Chrysomelidae</taxon>
        <taxon>Galerucinae</taxon>
        <taxon>Alticini</taxon>
        <taxon>Phyllotreta</taxon>
    </lineage>
</organism>
<proteinExistence type="predicted"/>
<keyword evidence="1 2" id="KW-0175">Coiled coil</keyword>
<dbReference type="GO" id="GO:0097632">
    <property type="term" value="C:extrinsic component of phagophore assembly site membrane"/>
    <property type="evidence" value="ECO:0007669"/>
    <property type="project" value="TreeGrafter"/>
</dbReference>
<feature type="coiled-coil region" evidence="2">
    <location>
        <begin position="67"/>
        <end position="139"/>
    </location>
</feature>
<dbReference type="Pfam" id="PF10186">
    <property type="entry name" value="ATG14"/>
    <property type="match status" value="1"/>
</dbReference>
<evidence type="ECO:0000256" key="2">
    <source>
        <dbReference type="SAM" id="Coils"/>
    </source>
</evidence>
<gene>
    <name evidence="4" type="ORF">PHYEVI_LOCUS6865</name>
</gene>
<dbReference type="GO" id="GO:0035014">
    <property type="term" value="F:phosphatidylinositol 3-kinase regulator activity"/>
    <property type="evidence" value="ECO:0007669"/>
    <property type="project" value="TreeGrafter"/>
</dbReference>
<evidence type="ECO:0008006" key="6">
    <source>
        <dbReference type="Google" id="ProtNLM"/>
    </source>
</evidence>
<protein>
    <recommendedName>
        <fullName evidence="6">Beclin 1-associated autophagy-related key regulator</fullName>
    </recommendedName>
</protein>
<dbReference type="Proteomes" id="UP001153712">
    <property type="component" value="Chromosome 3"/>
</dbReference>
<dbReference type="GO" id="GO:0000423">
    <property type="term" value="P:mitophagy"/>
    <property type="evidence" value="ECO:0007669"/>
    <property type="project" value="TreeGrafter"/>
</dbReference>
<dbReference type="GO" id="GO:0035032">
    <property type="term" value="C:phosphatidylinositol 3-kinase complex, class III"/>
    <property type="evidence" value="ECO:0007669"/>
    <property type="project" value="TreeGrafter"/>
</dbReference>
<name>A0A9N9TKL5_PHYSR</name>
<dbReference type="GO" id="GO:0000045">
    <property type="term" value="P:autophagosome assembly"/>
    <property type="evidence" value="ECO:0007669"/>
    <property type="project" value="TreeGrafter"/>
</dbReference>
<dbReference type="AlphaFoldDB" id="A0A9N9TKL5"/>
<evidence type="ECO:0000313" key="5">
    <source>
        <dbReference type="Proteomes" id="UP001153712"/>
    </source>
</evidence>
<reference evidence="4" key="1">
    <citation type="submission" date="2022-01" db="EMBL/GenBank/DDBJ databases">
        <authorList>
            <person name="King R."/>
        </authorList>
    </citation>
    <scope>NUCLEOTIDE SEQUENCE</scope>
</reference>
<dbReference type="PANTHER" id="PTHR13664:SF0">
    <property type="entry name" value="BECLIN 1-ASSOCIATED AUTOPHAGY-RELATED KEY REGULATOR"/>
    <property type="match status" value="1"/>
</dbReference>
<evidence type="ECO:0000256" key="1">
    <source>
        <dbReference type="ARBA" id="ARBA00023054"/>
    </source>
</evidence>
<dbReference type="GO" id="GO:0005776">
    <property type="term" value="C:autophagosome"/>
    <property type="evidence" value="ECO:0007669"/>
    <property type="project" value="TreeGrafter"/>
</dbReference>
<dbReference type="OrthoDB" id="16772at2759"/>
<dbReference type="GO" id="GO:0009267">
    <property type="term" value="P:cellular response to starvation"/>
    <property type="evidence" value="ECO:0007669"/>
    <property type="project" value="TreeGrafter"/>
</dbReference>
<keyword evidence="5" id="KW-1185">Reference proteome</keyword>